<feature type="non-terminal residue" evidence="1">
    <location>
        <position position="293"/>
    </location>
</feature>
<dbReference type="Gene3D" id="1.10.10.1250">
    <property type="entry name" value="RNA polymerase, subunit delta, N-terminal domain"/>
    <property type="match status" value="1"/>
</dbReference>
<dbReference type="EMBL" id="BARW01015032">
    <property type="protein sequence ID" value="GAI82869.1"/>
    <property type="molecule type" value="Genomic_DNA"/>
</dbReference>
<sequence length="293" mass="34715">KEENAVEITFIDKEGNEIEAIVNNDLNCLVGLKEWYEKKKLKVNDIIFVGLIDYDRKRYFLVTEDEAKIEPQGDLSEKIFKILQEAGRSLTYKEICERVLEVEVNEENLFSKYIDNILRKDLRFIENKEEMWGLFDWLSEIEKLQLRLKNSEDNESLKKLLQKVFEFLGFETSIVLEGKASFILAKALLDYKTYNLIIDAKLSDEKSEKIQKYEHWSELSKVKEETKSDYSVIISPNFDYDKLRRKTDKNKVMLFELRWLCDLIEEHDKLPFSLSNLESIFSADNSVKNNIFR</sequence>
<protein>
    <recommendedName>
        <fullName evidence="2">Restriction endonuclease type IV Mrr domain-containing protein</fullName>
    </recommendedName>
</protein>
<dbReference type="AlphaFoldDB" id="X1TS59"/>
<reference evidence="1" key="1">
    <citation type="journal article" date="2014" name="Front. Microbiol.">
        <title>High frequency of phylogenetically diverse reductive dehalogenase-homologous genes in deep subseafloor sedimentary metagenomes.</title>
        <authorList>
            <person name="Kawai M."/>
            <person name="Futagami T."/>
            <person name="Toyoda A."/>
            <person name="Takaki Y."/>
            <person name="Nishi S."/>
            <person name="Hori S."/>
            <person name="Arai W."/>
            <person name="Tsubouchi T."/>
            <person name="Morono Y."/>
            <person name="Uchiyama I."/>
            <person name="Ito T."/>
            <person name="Fujiyama A."/>
            <person name="Inagaki F."/>
            <person name="Takami H."/>
        </authorList>
    </citation>
    <scope>NUCLEOTIDE SEQUENCE</scope>
    <source>
        <strain evidence="1">Expedition CK06-06</strain>
    </source>
</reference>
<comment type="caution">
    <text evidence="1">The sequence shown here is derived from an EMBL/GenBank/DDBJ whole genome shotgun (WGS) entry which is preliminary data.</text>
</comment>
<feature type="non-terminal residue" evidence="1">
    <location>
        <position position="1"/>
    </location>
</feature>
<evidence type="ECO:0008006" key="2">
    <source>
        <dbReference type="Google" id="ProtNLM"/>
    </source>
</evidence>
<proteinExistence type="predicted"/>
<gene>
    <name evidence="1" type="ORF">S12H4_26485</name>
</gene>
<accession>X1TS59</accession>
<name>X1TS59_9ZZZZ</name>
<evidence type="ECO:0000313" key="1">
    <source>
        <dbReference type="EMBL" id="GAI82869.1"/>
    </source>
</evidence>
<organism evidence="1">
    <name type="scientific">marine sediment metagenome</name>
    <dbReference type="NCBI Taxonomy" id="412755"/>
    <lineage>
        <taxon>unclassified sequences</taxon>
        <taxon>metagenomes</taxon>
        <taxon>ecological metagenomes</taxon>
    </lineage>
</organism>
<dbReference type="InterPro" id="IPR038087">
    <property type="entry name" value="RNAP_delta_N_dom_sf"/>
</dbReference>